<dbReference type="RefSeq" id="WP_160855606.1">
    <property type="nucleotide sequence ID" value="NZ_WUWG01000005.1"/>
</dbReference>
<dbReference type="CDD" id="cd00082">
    <property type="entry name" value="HisKA"/>
    <property type="match status" value="1"/>
</dbReference>
<dbReference type="EC" id="2.7.13.3" evidence="2"/>
<dbReference type="Gene3D" id="1.10.287.130">
    <property type="match status" value="1"/>
</dbReference>
<dbReference type="EMBL" id="WUWG01000005">
    <property type="protein sequence ID" value="MXU66273.1"/>
    <property type="molecule type" value="Genomic_DNA"/>
</dbReference>
<feature type="domain" description="Histidine kinase" evidence="6">
    <location>
        <begin position="301"/>
        <end position="524"/>
    </location>
</feature>
<evidence type="ECO:0000259" key="7">
    <source>
        <dbReference type="PROSITE" id="PS50110"/>
    </source>
</evidence>
<keyword evidence="9" id="KW-1185">Reference proteome</keyword>
<comment type="catalytic activity">
    <reaction evidence="1">
        <text>ATP + protein L-histidine = ADP + protein N-phospho-L-histidine.</text>
        <dbReference type="EC" id="2.7.13.3"/>
    </reaction>
</comment>
<feature type="domain" description="Response regulatory" evidence="7">
    <location>
        <begin position="548"/>
        <end position="664"/>
    </location>
</feature>
<keyword evidence="3 4" id="KW-0597">Phosphoprotein</keyword>
<dbReference type="PROSITE" id="PS50110">
    <property type="entry name" value="RESPONSE_REGULATORY"/>
    <property type="match status" value="1"/>
</dbReference>
<dbReference type="InterPro" id="IPR005467">
    <property type="entry name" value="His_kinase_dom"/>
</dbReference>
<dbReference type="InterPro" id="IPR036890">
    <property type="entry name" value="HATPase_C_sf"/>
</dbReference>
<keyword evidence="5" id="KW-0472">Membrane</keyword>
<dbReference type="SMART" id="SM00387">
    <property type="entry name" value="HATPase_c"/>
    <property type="match status" value="1"/>
</dbReference>
<dbReference type="SMART" id="SM00448">
    <property type="entry name" value="REC"/>
    <property type="match status" value="1"/>
</dbReference>
<evidence type="ECO:0000256" key="2">
    <source>
        <dbReference type="ARBA" id="ARBA00012438"/>
    </source>
</evidence>
<comment type="caution">
    <text evidence="8">The sequence shown here is derived from an EMBL/GenBank/DDBJ whole genome shotgun (WGS) entry which is preliminary data.</text>
</comment>
<dbReference type="InterPro" id="IPR011006">
    <property type="entry name" value="CheY-like_superfamily"/>
</dbReference>
<dbReference type="SUPFAM" id="SSF52172">
    <property type="entry name" value="CheY-like"/>
    <property type="match status" value="1"/>
</dbReference>
<sequence length="682" mass="73587">MRLSLPDALTRRGPPSTGWSALLMLASLALLLAAVVARPELHMIFFAVAAALAGLAAVQRDRMRDRDRSLSVGRAMIEACDRNGVAALILDDAGLPQITNRSCADLFDRLALASHLTDAMQGAPEATTVTVPDLTGQARSLMLVALPRGRRLAVVQAAADPLPVGPADGRDALLQLLDAVPVAMMEVAADGAILHANPEARRLLQLARDPPPLDELLEGLGLPIGARLTDLAEGRTRGGTETARQRRVAKEAYLQLGLRLAGPEFGDRIIAVLSDATELKALEAKFVQSQKMQAVGQLAGGVAHDFNNLLTAISGHCDLLLLRHHRGDSDYGDLVQIRQNTNRAAALVRQLLAFSRKQTLQLSVFQLRDILSELTHLMDRLLGANVTLRMVHGQDLHRVRVDRRQLEQVVMNLVVNARDAMPAGGEVQVETRNTRFETETVRDRARIHAGDYVQIDVRDRGVGIPPDQIEKIFEPFFTTKPPSEGTGLGLSTVYGIVKQSGGFIFVDSSEGEGTCFTIYLPAYTGPAEAAAEPDALAPIIRKSEAGGTILLVEDEVPVRSFAARALQLRGYQVIEAGTGEEALEKLADAPSAVDLVVSDIMLPGLDGPGWVRAALESHGPLRVIFISGYSESVLEDRELGLIHTRLLQKPFSLQDLSDVVADQIQSGKMTEIEPGARGFMVQ</sequence>
<dbReference type="SUPFAM" id="SSF47384">
    <property type="entry name" value="Homodimeric domain of signal transducing histidine kinase"/>
    <property type="match status" value="1"/>
</dbReference>
<organism evidence="8 9">
    <name type="scientific">Oceanomicrobium pacificus</name>
    <dbReference type="NCBI Taxonomy" id="2692916"/>
    <lineage>
        <taxon>Bacteria</taxon>
        <taxon>Pseudomonadati</taxon>
        <taxon>Pseudomonadota</taxon>
        <taxon>Alphaproteobacteria</taxon>
        <taxon>Rhodobacterales</taxon>
        <taxon>Paracoccaceae</taxon>
        <taxon>Oceanomicrobium</taxon>
    </lineage>
</organism>
<dbReference type="SMART" id="SM00388">
    <property type="entry name" value="HisKA"/>
    <property type="match status" value="1"/>
</dbReference>
<dbReference type="AlphaFoldDB" id="A0A6B0TZ30"/>
<dbReference type="InterPro" id="IPR003661">
    <property type="entry name" value="HisK_dim/P_dom"/>
</dbReference>
<evidence type="ECO:0000256" key="1">
    <source>
        <dbReference type="ARBA" id="ARBA00000085"/>
    </source>
</evidence>
<dbReference type="PRINTS" id="PR00344">
    <property type="entry name" value="BCTRLSENSOR"/>
</dbReference>
<dbReference type="Pfam" id="PF13188">
    <property type="entry name" value="PAS_8"/>
    <property type="match status" value="1"/>
</dbReference>
<evidence type="ECO:0000313" key="9">
    <source>
        <dbReference type="Proteomes" id="UP000436016"/>
    </source>
</evidence>
<dbReference type="GO" id="GO:0000155">
    <property type="term" value="F:phosphorelay sensor kinase activity"/>
    <property type="evidence" value="ECO:0007669"/>
    <property type="project" value="InterPro"/>
</dbReference>
<evidence type="ECO:0000256" key="4">
    <source>
        <dbReference type="PROSITE-ProRule" id="PRU00169"/>
    </source>
</evidence>
<accession>A0A6B0TZ30</accession>
<name>A0A6B0TZ30_9RHOB</name>
<feature type="transmembrane region" description="Helical" evidence="5">
    <location>
        <begin position="43"/>
        <end position="59"/>
    </location>
</feature>
<dbReference type="InterPro" id="IPR000014">
    <property type="entry name" value="PAS"/>
</dbReference>
<feature type="transmembrane region" description="Helical" evidence="5">
    <location>
        <begin position="21"/>
        <end position="37"/>
    </location>
</feature>
<dbReference type="Pfam" id="PF00512">
    <property type="entry name" value="HisKA"/>
    <property type="match status" value="1"/>
</dbReference>
<dbReference type="FunFam" id="1.10.287.130:FF:000037">
    <property type="entry name" value="Hybrid sensor histidine kinase/response regulator"/>
    <property type="match status" value="1"/>
</dbReference>
<dbReference type="InterPro" id="IPR004358">
    <property type="entry name" value="Sig_transdc_His_kin-like_C"/>
</dbReference>
<evidence type="ECO:0000259" key="6">
    <source>
        <dbReference type="PROSITE" id="PS50109"/>
    </source>
</evidence>
<keyword evidence="5" id="KW-0812">Transmembrane</keyword>
<dbReference type="Pfam" id="PF02518">
    <property type="entry name" value="HATPase_c"/>
    <property type="match status" value="1"/>
</dbReference>
<dbReference type="PANTHER" id="PTHR43065">
    <property type="entry name" value="SENSOR HISTIDINE KINASE"/>
    <property type="match status" value="1"/>
</dbReference>
<keyword evidence="5" id="KW-1133">Transmembrane helix</keyword>
<gene>
    <name evidence="8" type="ORF">GSH16_12545</name>
</gene>
<reference evidence="8 9" key="1">
    <citation type="submission" date="2019-12" db="EMBL/GenBank/DDBJ databases">
        <title>Strain KN286 was isolated from seawater, which was collected from Caroline Seamount in the tropical western Pacific.</title>
        <authorList>
            <person name="Wang Q."/>
        </authorList>
    </citation>
    <scope>NUCLEOTIDE SEQUENCE [LARGE SCALE GENOMIC DNA]</scope>
    <source>
        <strain evidence="8 9">KN286</strain>
    </source>
</reference>
<dbReference type="Proteomes" id="UP000436016">
    <property type="component" value="Unassembled WGS sequence"/>
</dbReference>
<dbReference type="InterPro" id="IPR036097">
    <property type="entry name" value="HisK_dim/P_sf"/>
</dbReference>
<protein>
    <recommendedName>
        <fullName evidence="2">histidine kinase</fullName>
        <ecNumber evidence="2">2.7.13.3</ecNumber>
    </recommendedName>
</protein>
<feature type="modified residue" description="4-aspartylphosphate" evidence="4">
    <location>
        <position position="599"/>
    </location>
</feature>
<dbReference type="SUPFAM" id="SSF55874">
    <property type="entry name" value="ATPase domain of HSP90 chaperone/DNA topoisomerase II/histidine kinase"/>
    <property type="match status" value="1"/>
</dbReference>
<evidence type="ECO:0000313" key="8">
    <source>
        <dbReference type="EMBL" id="MXU66273.1"/>
    </source>
</evidence>
<evidence type="ECO:0000256" key="3">
    <source>
        <dbReference type="ARBA" id="ARBA00022553"/>
    </source>
</evidence>
<proteinExistence type="predicted"/>
<dbReference type="PROSITE" id="PS50109">
    <property type="entry name" value="HIS_KIN"/>
    <property type="match status" value="1"/>
</dbReference>
<dbReference type="PANTHER" id="PTHR43065:SF42">
    <property type="entry name" value="TWO-COMPONENT SENSOR PPRA"/>
    <property type="match status" value="1"/>
</dbReference>
<dbReference type="Gene3D" id="3.30.565.10">
    <property type="entry name" value="Histidine kinase-like ATPase, C-terminal domain"/>
    <property type="match status" value="1"/>
</dbReference>
<dbReference type="Pfam" id="PF00072">
    <property type="entry name" value="Response_reg"/>
    <property type="match status" value="1"/>
</dbReference>
<dbReference type="Gene3D" id="3.40.50.2300">
    <property type="match status" value="1"/>
</dbReference>
<dbReference type="InterPro" id="IPR003594">
    <property type="entry name" value="HATPase_dom"/>
</dbReference>
<evidence type="ECO:0000256" key="5">
    <source>
        <dbReference type="SAM" id="Phobius"/>
    </source>
</evidence>
<dbReference type="InterPro" id="IPR001789">
    <property type="entry name" value="Sig_transdc_resp-reg_receiver"/>
</dbReference>